<dbReference type="PRINTS" id="PR01251">
    <property type="entry name" value="AMPHIPHYSIN"/>
</dbReference>
<feature type="region of interest" description="Disordered" evidence="3">
    <location>
        <begin position="169"/>
        <end position="429"/>
    </location>
</feature>
<keyword evidence="2" id="KW-0963">Cytoplasm</keyword>
<organism evidence="5 6">
    <name type="scientific">Odocoileus virginianus</name>
    <name type="common">White-tailed deer</name>
    <dbReference type="NCBI Taxonomy" id="9874"/>
    <lineage>
        <taxon>Eukaryota</taxon>
        <taxon>Metazoa</taxon>
        <taxon>Chordata</taxon>
        <taxon>Craniata</taxon>
        <taxon>Vertebrata</taxon>
        <taxon>Euteleostomi</taxon>
        <taxon>Mammalia</taxon>
        <taxon>Eutheria</taxon>
        <taxon>Laurasiatheria</taxon>
        <taxon>Artiodactyla</taxon>
        <taxon>Ruminantia</taxon>
        <taxon>Pecora</taxon>
        <taxon>Cervidae</taxon>
        <taxon>Odocoileinae</taxon>
        <taxon>Odocoileus</taxon>
    </lineage>
</organism>
<keyword evidence="5" id="KW-1185">Reference proteome</keyword>
<feature type="compositionally biased region" description="Acidic residues" evidence="3">
    <location>
        <begin position="233"/>
        <end position="247"/>
    </location>
</feature>
<feature type="compositionally biased region" description="Basic and acidic residues" evidence="3">
    <location>
        <begin position="221"/>
        <end position="232"/>
    </location>
</feature>
<dbReference type="Gene3D" id="1.20.1270.60">
    <property type="entry name" value="Arfaptin homology (AH) domain/BAR domain"/>
    <property type="match status" value="1"/>
</dbReference>
<dbReference type="RefSeq" id="XP_070310503.1">
    <property type="nucleotide sequence ID" value="XM_070454402.1"/>
</dbReference>
<dbReference type="Proteomes" id="UP001652640">
    <property type="component" value="Chromosome 24"/>
</dbReference>
<dbReference type="Pfam" id="PF21532">
    <property type="entry name" value="Bin2_C"/>
    <property type="match status" value="1"/>
</dbReference>
<proteinExistence type="predicted"/>
<evidence type="ECO:0000313" key="5">
    <source>
        <dbReference type="Proteomes" id="UP001652640"/>
    </source>
</evidence>
<dbReference type="InterPro" id="IPR004148">
    <property type="entry name" value="BAR_dom"/>
</dbReference>
<dbReference type="PANTHER" id="PTHR46514">
    <property type="entry name" value="AMPHIPHYSIN"/>
    <property type="match status" value="1"/>
</dbReference>
<dbReference type="SUPFAM" id="SSF103657">
    <property type="entry name" value="BAR/IMD domain-like"/>
    <property type="match status" value="1"/>
</dbReference>
<dbReference type="InterPro" id="IPR027267">
    <property type="entry name" value="AH/BAR_dom_sf"/>
</dbReference>
<name>A0ABM4H4K3_ODOVR</name>
<evidence type="ECO:0000256" key="2">
    <source>
        <dbReference type="ARBA" id="ARBA00022490"/>
    </source>
</evidence>
<feature type="domain" description="BAR" evidence="4">
    <location>
        <begin position="16"/>
        <end position="254"/>
    </location>
</feature>
<dbReference type="SMART" id="SM00721">
    <property type="entry name" value="BAR"/>
    <property type="match status" value="1"/>
</dbReference>
<feature type="compositionally biased region" description="Pro residues" evidence="3">
    <location>
        <begin position="324"/>
        <end position="333"/>
    </location>
</feature>
<accession>A0ABM4H4K3</accession>
<evidence type="ECO:0000256" key="1">
    <source>
        <dbReference type="ARBA" id="ARBA00004496"/>
    </source>
</evidence>
<reference evidence="5" key="1">
    <citation type="journal article" date="2022" name="J. Hered.">
        <title>A De Novo Chromosome-Level Genome Assembly of the White-Tailed Deer, Odocoileus Virginianus.</title>
        <authorList>
            <person name="London E.W."/>
            <person name="Roca A.L."/>
            <person name="Novakofski J.E."/>
            <person name="Mateus-Pinilla N.E."/>
        </authorList>
    </citation>
    <scope>NUCLEOTIDE SEQUENCE [LARGE SCALE GENOMIC DNA]</scope>
</reference>
<sequence>MAEGRAGGAAGLFAKQVQKKFSRAQEKVLQKLGKTVETKDERFEQSASNFHQQQAEGHKLYKDLKNFLSAVKVMHESSKRVSETLQEIYSSKWDGHEELKAIVANNDLLWEDYEEKLADQALRTMENYVAQFSEIKLNHNLYEVMSKLEKQHSDKVFVVKGLSSSSRRSLVISPPVRTSTVSSPLTSPTSPSALSLKSEKDSSSASEEELASDSAQGEDNSQIKEEPLKDKETEEEAETSSSEEEEPLLACNGPTQSQPSPLTEDRESQEEVFLCSPAPPPGRALTPSEQASSSSVVVLRTRTSSEGSEELKKRVSVQRASAPPNRPPPPRATPSPRASLGNTPSSPPASPTSPRASSEASPDPQPPEKPVRAKENTDSLNPEELCTSPTLMMSQNQSLQLHGSAVPEESNVIAPEPEEEVSTVQNVQL</sequence>
<comment type="subcellular location">
    <subcellularLocation>
        <location evidence="1">Cytoplasm</location>
    </subcellularLocation>
</comment>
<dbReference type="InterPro" id="IPR003005">
    <property type="entry name" value="Amphiphysin"/>
</dbReference>
<gene>
    <name evidence="6" type="primary">BIN2</name>
</gene>
<dbReference type="GeneID" id="110136923"/>
<protein>
    <submittedName>
        <fullName evidence="6">Bridging integrator 2 isoform X3</fullName>
    </submittedName>
</protein>
<feature type="compositionally biased region" description="Polar residues" evidence="3">
    <location>
        <begin position="387"/>
        <end position="401"/>
    </location>
</feature>
<dbReference type="InterPro" id="IPR048886">
    <property type="entry name" value="Bin2_C"/>
</dbReference>
<feature type="compositionally biased region" description="Low complexity" evidence="3">
    <location>
        <begin position="169"/>
        <end position="196"/>
    </location>
</feature>
<evidence type="ECO:0000256" key="3">
    <source>
        <dbReference type="SAM" id="MobiDB-lite"/>
    </source>
</evidence>
<reference evidence="6" key="2">
    <citation type="submission" date="2025-08" db="UniProtKB">
        <authorList>
            <consortium name="RefSeq"/>
        </authorList>
    </citation>
    <scope>IDENTIFICATION</scope>
    <source>
        <tissue evidence="6">Tongue muscle</tissue>
    </source>
</reference>
<evidence type="ECO:0000259" key="4">
    <source>
        <dbReference type="SMART" id="SM00721"/>
    </source>
</evidence>
<dbReference type="PANTHER" id="PTHR46514:SF1">
    <property type="entry name" value="BRIDGING INTEGRATOR 2"/>
    <property type="match status" value="1"/>
</dbReference>
<dbReference type="Pfam" id="PF03114">
    <property type="entry name" value="BAR"/>
    <property type="match status" value="1"/>
</dbReference>
<feature type="compositionally biased region" description="Low complexity" evidence="3">
    <location>
        <begin position="292"/>
        <end position="305"/>
    </location>
</feature>
<evidence type="ECO:0000313" key="6">
    <source>
        <dbReference type="RefSeq" id="XP_070310503.1"/>
    </source>
</evidence>
<feature type="compositionally biased region" description="Low complexity" evidence="3">
    <location>
        <begin position="352"/>
        <end position="362"/>
    </location>
</feature>